<dbReference type="AlphaFoldDB" id="A0A4U3F920"/>
<dbReference type="Pfam" id="PF19940">
    <property type="entry name" value="DUF6402"/>
    <property type="match status" value="1"/>
</dbReference>
<name>A0A4U3F920_9GAMM</name>
<sequence>MTVRINLGPYNALEKDTFFLIESQKTRPNGRSSSSEVNIEPLKITDIPAAMRKMGWSKSAALMTRWLKSPAWKCPEAWKSGQTLPKGLYLPDEHCDDMTIKMSWLMQYPYAKKSAEELIRKRAFSPAGLRMIADRLKLLGWDGQNSYIFGRRNILDRPGMSARELEQYYQNNYLAVGDNAVTHVLFDTIDDVFGSLGTYNMKCAVIGTAFRDSDGKVYIESEYVGVYVKDFYDFNNDDGSDQRLGFWTKDSILTRGGSAAAAINGMNVYSSKNVLKVADVRNSDFLAFRETTGLGGDFVVFSDVDWVKIKSTHLLPWEDALNQ</sequence>
<proteinExistence type="predicted"/>
<comment type="caution">
    <text evidence="1">The sequence shown here is derived from an EMBL/GenBank/DDBJ whole genome shotgun (WGS) entry which is preliminary data.</text>
</comment>
<protein>
    <submittedName>
        <fullName evidence="1">Uncharacterized protein</fullName>
    </submittedName>
</protein>
<dbReference type="OrthoDB" id="6986732at2"/>
<reference evidence="1 2" key="1">
    <citation type="journal article" date="2019" name="Sci. Rep.">
        <title>Differences in resource use lead to coexistence of seed-transmitted microbial populations.</title>
        <authorList>
            <person name="Torres-Cortes G."/>
            <person name="Garcia B.J."/>
            <person name="Compant S."/>
            <person name="Rezki S."/>
            <person name="Jones P."/>
            <person name="Preveaux A."/>
            <person name="Briand M."/>
            <person name="Roulet A."/>
            <person name="Bouchez O."/>
            <person name="Jacobson D."/>
            <person name="Barret M."/>
        </authorList>
    </citation>
    <scope>NUCLEOTIDE SEQUENCE [LARGE SCALE GENOMIC DNA]</scope>
    <source>
        <strain evidence="1 2">CFBP13511</strain>
    </source>
</reference>
<organism evidence="1 2">
    <name type="scientific">Erwinia persicina</name>
    <dbReference type="NCBI Taxonomy" id="55211"/>
    <lineage>
        <taxon>Bacteria</taxon>
        <taxon>Pseudomonadati</taxon>
        <taxon>Pseudomonadota</taxon>
        <taxon>Gammaproteobacteria</taxon>
        <taxon>Enterobacterales</taxon>
        <taxon>Erwiniaceae</taxon>
        <taxon>Erwinia</taxon>
    </lineage>
</organism>
<dbReference type="EMBL" id="QGAC01000010">
    <property type="protein sequence ID" value="TKJ90071.1"/>
    <property type="molecule type" value="Genomic_DNA"/>
</dbReference>
<dbReference type="RefSeq" id="WP_137269336.1">
    <property type="nucleotide sequence ID" value="NZ_QGAC01000010.1"/>
</dbReference>
<gene>
    <name evidence="1" type="ORF">EpCFBP13511_12420</name>
</gene>
<evidence type="ECO:0000313" key="1">
    <source>
        <dbReference type="EMBL" id="TKJ90071.1"/>
    </source>
</evidence>
<dbReference type="Proteomes" id="UP000306393">
    <property type="component" value="Unassembled WGS sequence"/>
</dbReference>
<evidence type="ECO:0000313" key="2">
    <source>
        <dbReference type="Proteomes" id="UP000306393"/>
    </source>
</evidence>
<dbReference type="InterPro" id="IPR045646">
    <property type="entry name" value="DUF6402"/>
</dbReference>
<accession>A0A4U3F920</accession>